<gene>
    <name evidence="2" type="ORF">GCM10022419_011550</name>
</gene>
<reference evidence="3" key="1">
    <citation type="journal article" date="2019" name="Int. J. Syst. Evol. Microbiol.">
        <title>The Global Catalogue of Microorganisms (GCM) 10K type strain sequencing project: providing services to taxonomists for standard genome sequencing and annotation.</title>
        <authorList>
            <consortium name="The Broad Institute Genomics Platform"/>
            <consortium name="The Broad Institute Genome Sequencing Center for Infectious Disease"/>
            <person name="Wu L."/>
            <person name="Ma J."/>
        </authorList>
    </citation>
    <scope>NUCLEOTIDE SEQUENCE [LARGE SCALE GENOMIC DNA]</scope>
    <source>
        <strain evidence="3">JCM 17326</strain>
    </source>
</reference>
<keyword evidence="1" id="KW-1133">Transmembrane helix</keyword>
<dbReference type="Proteomes" id="UP001500630">
    <property type="component" value="Unassembled WGS sequence"/>
</dbReference>
<proteinExistence type="predicted"/>
<accession>A0ABP6VFI6</accession>
<feature type="transmembrane region" description="Helical" evidence="1">
    <location>
        <begin position="7"/>
        <end position="31"/>
    </location>
</feature>
<evidence type="ECO:0000256" key="1">
    <source>
        <dbReference type="SAM" id="Phobius"/>
    </source>
</evidence>
<feature type="transmembrane region" description="Helical" evidence="1">
    <location>
        <begin position="43"/>
        <end position="64"/>
    </location>
</feature>
<keyword evidence="1" id="KW-0812">Transmembrane</keyword>
<keyword evidence="3" id="KW-1185">Reference proteome</keyword>
<name>A0ABP6VFI6_9ACTN</name>
<protein>
    <recommendedName>
        <fullName evidence="4">RDD domain-containing protein</fullName>
    </recommendedName>
</protein>
<dbReference type="EMBL" id="BAABDQ010000002">
    <property type="protein sequence ID" value="GAA3533913.1"/>
    <property type="molecule type" value="Genomic_DNA"/>
</dbReference>
<organism evidence="2 3">
    <name type="scientific">Nonomuraea rosea</name>
    <dbReference type="NCBI Taxonomy" id="638574"/>
    <lineage>
        <taxon>Bacteria</taxon>
        <taxon>Bacillati</taxon>
        <taxon>Actinomycetota</taxon>
        <taxon>Actinomycetes</taxon>
        <taxon>Streptosporangiales</taxon>
        <taxon>Streptosporangiaceae</taxon>
        <taxon>Nonomuraea</taxon>
    </lineage>
</organism>
<evidence type="ECO:0008006" key="4">
    <source>
        <dbReference type="Google" id="ProtNLM"/>
    </source>
</evidence>
<comment type="caution">
    <text evidence="2">The sequence shown here is derived from an EMBL/GenBank/DDBJ whole genome shotgun (WGS) entry which is preliminary data.</text>
</comment>
<evidence type="ECO:0000313" key="2">
    <source>
        <dbReference type="EMBL" id="GAA3533913.1"/>
    </source>
</evidence>
<evidence type="ECO:0000313" key="3">
    <source>
        <dbReference type="Proteomes" id="UP001500630"/>
    </source>
</evidence>
<sequence>MPQLLNAVDWVAVTVDAVDAAVAWVVAWAAGVRASPVTAIEPASVAIARVLRIVFLPVVMLRVIPARGTLRSGRPIICGEIRIPEVIEDTPAGGMIGYR</sequence>
<keyword evidence="1" id="KW-0472">Membrane</keyword>